<evidence type="ECO:0000256" key="2">
    <source>
        <dbReference type="ARBA" id="ARBA00022598"/>
    </source>
</evidence>
<dbReference type="Gene3D" id="3.40.50.12780">
    <property type="entry name" value="N-terminal domain of ligase-like"/>
    <property type="match status" value="1"/>
</dbReference>
<gene>
    <name evidence="7" type="ORF">L3081_22165</name>
</gene>
<dbReference type="InterPro" id="IPR042099">
    <property type="entry name" value="ANL_N_sf"/>
</dbReference>
<accession>A0ABS9X5S5</accession>
<keyword evidence="4" id="KW-0443">Lipid metabolism</keyword>
<evidence type="ECO:0000256" key="3">
    <source>
        <dbReference type="ARBA" id="ARBA00022832"/>
    </source>
</evidence>
<dbReference type="InterPro" id="IPR000873">
    <property type="entry name" value="AMP-dep_synth/lig_dom"/>
</dbReference>
<dbReference type="InterPro" id="IPR045851">
    <property type="entry name" value="AMP-bd_C_sf"/>
</dbReference>
<evidence type="ECO:0000313" key="8">
    <source>
        <dbReference type="Proteomes" id="UP001139646"/>
    </source>
</evidence>
<keyword evidence="2 7" id="KW-0436">Ligase</keyword>
<protein>
    <submittedName>
        <fullName evidence="7">Long-chain fatty acid--CoA ligase</fullName>
    </submittedName>
</protein>
<organism evidence="7 8">
    <name type="scientific">Colwellia maritima</name>
    <dbReference type="NCBI Taxonomy" id="2912588"/>
    <lineage>
        <taxon>Bacteria</taxon>
        <taxon>Pseudomonadati</taxon>
        <taxon>Pseudomonadota</taxon>
        <taxon>Gammaproteobacteria</taxon>
        <taxon>Alteromonadales</taxon>
        <taxon>Colwelliaceae</taxon>
        <taxon>Colwellia</taxon>
    </lineage>
</organism>
<dbReference type="RefSeq" id="WP_242288466.1">
    <property type="nucleotide sequence ID" value="NZ_JAKKSL010000005.1"/>
</dbReference>
<keyword evidence="8" id="KW-1185">Reference proteome</keyword>
<evidence type="ECO:0000259" key="5">
    <source>
        <dbReference type="Pfam" id="PF00501"/>
    </source>
</evidence>
<evidence type="ECO:0000259" key="6">
    <source>
        <dbReference type="Pfam" id="PF13193"/>
    </source>
</evidence>
<name>A0ABS9X5S5_9GAMM</name>
<dbReference type="GO" id="GO:0016874">
    <property type="term" value="F:ligase activity"/>
    <property type="evidence" value="ECO:0007669"/>
    <property type="project" value="UniProtKB-KW"/>
</dbReference>
<evidence type="ECO:0000256" key="1">
    <source>
        <dbReference type="ARBA" id="ARBA00006432"/>
    </source>
</evidence>
<evidence type="ECO:0000256" key="4">
    <source>
        <dbReference type="ARBA" id="ARBA00023098"/>
    </source>
</evidence>
<sequence length="537" mass="60272">MNNPMQSHPINLIQILQHAANYHGNVEVVTRRVEDDKISRSNYASIYKRTCKLANALKKLGVQPSKPIGTIAWNTDKHIETWYAIVGQGAICHTINPRLYAEQIKYIINHAKDHIIFIDLTFLDTFTQISEELETVEHVIVMCDQEHMPELSIKQKVHCYETLIGQYNSEFSWTSVEEKTISSLCYTSGTTGNPKGVGYTHRSNMLHAMVATQKDALNIHGEQSILMIVPMFHANSWGLAYAAPMVGAKLVLPGAKLDGVSIYELLSTEQVTYSAAVPTVWNMLLPHLKNNNFTLPDLDEVFVGGSAVPRFMVRTFDIDYDVTIIHAWGMTETSPMGTVCRLLPEMKSLPYEEQLDIRCTQGRPPFGVELKITGEDGEELARDGVAFGNLHIRGPWVVDYYYGQDTPATDQNGWFDTGDIASIDPNGYMKITDRAKDVIKSGGEWISSVDLENAAMAHEAVFLSAVIGVPHPKWEERPLLIVKLVEGQAAIQEEIIEFLSTRVVKWWLPDEVIFVDEIPLTATGKINKLALRNQYIQ</sequence>
<dbReference type="Pfam" id="PF13193">
    <property type="entry name" value="AMP-binding_C"/>
    <property type="match status" value="1"/>
</dbReference>
<feature type="domain" description="AMP-dependent synthetase/ligase" evidence="5">
    <location>
        <begin position="17"/>
        <end position="402"/>
    </location>
</feature>
<dbReference type="Proteomes" id="UP001139646">
    <property type="component" value="Unassembled WGS sequence"/>
</dbReference>
<dbReference type="NCBIfam" id="NF004674">
    <property type="entry name" value="PRK06018.1"/>
    <property type="match status" value="1"/>
</dbReference>
<comment type="similarity">
    <text evidence="1">Belongs to the ATP-dependent AMP-binding enzyme family.</text>
</comment>
<keyword evidence="3" id="KW-0276">Fatty acid metabolism</keyword>
<dbReference type="EMBL" id="JAKKSL010000005">
    <property type="protein sequence ID" value="MCI2285592.1"/>
    <property type="molecule type" value="Genomic_DNA"/>
</dbReference>
<dbReference type="CDD" id="cd12119">
    <property type="entry name" value="ttLC_FACS_AlkK_like"/>
    <property type="match status" value="1"/>
</dbReference>
<dbReference type="PANTHER" id="PTHR43859">
    <property type="entry name" value="ACYL-ACTIVATING ENZYME"/>
    <property type="match status" value="1"/>
</dbReference>
<dbReference type="InterPro" id="IPR020845">
    <property type="entry name" value="AMP-binding_CS"/>
</dbReference>
<evidence type="ECO:0000313" key="7">
    <source>
        <dbReference type="EMBL" id="MCI2285592.1"/>
    </source>
</evidence>
<dbReference type="Gene3D" id="3.30.300.30">
    <property type="match status" value="1"/>
</dbReference>
<dbReference type="PROSITE" id="PS00455">
    <property type="entry name" value="AMP_BINDING"/>
    <property type="match status" value="1"/>
</dbReference>
<dbReference type="NCBIfam" id="NF004837">
    <property type="entry name" value="PRK06187.1"/>
    <property type="match status" value="1"/>
</dbReference>
<dbReference type="SUPFAM" id="SSF56801">
    <property type="entry name" value="Acetyl-CoA synthetase-like"/>
    <property type="match status" value="1"/>
</dbReference>
<dbReference type="Pfam" id="PF00501">
    <property type="entry name" value="AMP-binding"/>
    <property type="match status" value="1"/>
</dbReference>
<comment type="caution">
    <text evidence="7">The sequence shown here is derived from an EMBL/GenBank/DDBJ whole genome shotgun (WGS) entry which is preliminary data.</text>
</comment>
<dbReference type="PANTHER" id="PTHR43859:SF4">
    <property type="entry name" value="BUTANOATE--COA LIGASE AAE1-RELATED"/>
    <property type="match status" value="1"/>
</dbReference>
<reference evidence="7" key="1">
    <citation type="submission" date="2022-01" db="EMBL/GenBank/DDBJ databases">
        <title>Colwellia maritima, isolated from seawater.</title>
        <authorList>
            <person name="Kristyanto S."/>
            <person name="Jung J."/>
            <person name="Jeon C.O."/>
        </authorList>
    </citation>
    <scope>NUCLEOTIDE SEQUENCE</scope>
    <source>
        <strain evidence="7">MSW7</strain>
    </source>
</reference>
<proteinExistence type="inferred from homology"/>
<dbReference type="InterPro" id="IPR025110">
    <property type="entry name" value="AMP-bd_C"/>
</dbReference>
<feature type="domain" description="AMP-binding enzyme C-terminal" evidence="6">
    <location>
        <begin position="451"/>
        <end position="525"/>
    </location>
</feature>